<protein>
    <submittedName>
        <fullName evidence="1">Uncharacterized protein</fullName>
    </submittedName>
</protein>
<accession>A0A2M6XDY7</accession>
<evidence type="ECO:0000313" key="2">
    <source>
        <dbReference type="Proteomes" id="UP000228996"/>
    </source>
</evidence>
<organism evidence="1 2">
    <name type="scientific">Candidatus Shapirobacteria bacterium CG08_land_8_20_14_0_20_39_18</name>
    <dbReference type="NCBI Taxonomy" id="1974883"/>
    <lineage>
        <taxon>Bacteria</taxon>
        <taxon>Candidatus Shapironibacteriota</taxon>
    </lineage>
</organism>
<dbReference type="AlphaFoldDB" id="A0A2M6XDY7"/>
<gene>
    <name evidence="1" type="ORF">COT44_00970</name>
</gene>
<dbReference type="EMBL" id="PEYO01000005">
    <property type="protein sequence ID" value="PIU03837.1"/>
    <property type="molecule type" value="Genomic_DNA"/>
</dbReference>
<proteinExistence type="predicted"/>
<reference evidence="2" key="1">
    <citation type="submission" date="2017-09" db="EMBL/GenBank/DDBJ databases">
        <title>Depth-based differentiation of microbial function through sediment-hosted aquifers and enrichment of novel symbionts in the deep terrestrial subsurface.</title>
        <authorList>
            <person name="Probst A.J."/>
            <person name="Ladd B."/>
            <person name="Jarett J.K."/>
            <person name="Geller-Mcgrath D.E."/>
            <person name="Sieber C.M.K."/>
            <person name="Emerson J.B."/>
            <person name="Anantharaman K."/>
            <person name="Thomas B.C."/>
            <person name="Malmstrom R."/>
            <person name="Stieglmeier M."/>
            <person name="Klingl A."/>
            <person name="Woyke T."/>
            <person name="Ryan C.M."/>
            <person name="Banfield J.F."/>
        </authorList>
    </citation>
    <scope>NUCLEOTIDE SEQUENCE [LARGE SCALE GENOMIC DNA]</scope>
</reference>
<dbReference type="Proteomes" id="UP000228996">
    <property type="component" value="Unassembled WGS sequence"/>
</dbReference>
<name>A0A2M6XDY7_9BACT</name>
<sequence>MDKLNRKILIGFVLLLIINVSVVLYDAVNKEPYRDLEQRMYSYRDLAREVTLHKDSYNKVFITNSYGSDPSPSLLFYMNINPASYHRNETKPLVYRNYINQFDNIIIDQKEKWILDRNYLYIITPDELESNPLFYGIDYKIKSRIVDLSGKEIYLFIEYLPKTNVK</sequence>
<evidence type="ECO:0000313" key="1">
    <source>
        <dbReference type="EMBL" id="PIU03837.1"/>
    </source>
</evidence>
<comment type="caution">
    <text evidence="1">The sequence shown here is derived from an EMBL/GenBank/DDBJ whole genome shotgun (WGS) entry which is preliminary data.</text>
</comment>